<evidence type="ECO:0008006" key="3">
    <source>
        <dbReference type="Google" id="ProtNLM"/>
    </source>
</evidence>
<dbReference type="RefSeq" id="WP_058843887.1">
    <property type="nucleotide sequence ID" value="NZ_PDFK01000006.1"/>
</dbReference>
<comment type="caution">
    <text evidence="1">The sequence shown here is derived from an EMBL/GenBank/DDBJ whole genome shotgun (WGS) entry which is preliminary data.</text>
</comment>
<accession>A0A2I0UWP9</accession>
<name>A0A2I0UWP9_9BACI</name>
<proteinExistence type="predicted"/>
<evidence type="ECO:0000313" key="2">
    <source>
        <dbReference type="Proteomes" id="UP000234956"/>
    </source>
</evidence>
<dbReference type="PANTHER" id="PTHR39166">
    <property type="entry name" value="BLL1166 PROTEIN"/>
    <property type="match status" value="1"/>
</dbReference>
<evidence type="ECO:0000313" key="1">
    <source>
        <dbReference type="EMBL" id="PKU50504.1"/>
    </source>
</evidence>
<reference evidence="1 2" key="1">
    <citation type="submission" date="2017-10" db="EMBL/GenBank/DDBJ databases">
        <title>Draft genome of Lysinibacillus fusiformis strain Juneja, a laboratory-derived pathogen of Drosophila melanogaster.</title>
        <authorList>
            <person name="Smith B.R."/>
            <person name="Unckless R.L."/>
        </authorList>
    </citation>
    <scope>NUCLEOTIDE SEQUENCE [LARGE SCALE GENOMIC DNA]</scope>
    <source>
        <strain evidence="1 2">Juneja</strain>
    </source>
</reference>
<dbReference type="PANTHER" id="PTHR39166:SF1">
    <property type="entry name" value="BLL1166 PROTEIN"/>
    <property type="match status" value="1"/>
</dbReference>
<protein>
    <recommendedName>
        <fullName evidence="3">Nucleotidyltransferase family protein</fullName>
    </recommendedName>
</protein>
<sequence>MRLLQTEEELRNLIVADDWMMNILSTINTLQLPDWWVCAGVIRSMVWDYLHEKEERTPIADIDVIYFDKINLAEDIEKQYEQKLRKISPNEPWSVKNQARMHVLNGSKPYQSAVDGIAHFPEIPTAIGIKLIDDSLEIAAPYGIRHLGAVIVEPTPFFLENKDCYTIYRQRILQKKWHVSWPKLEINLQ</sequence>
<dbReference type="AlphaFoldDB" id="A0A2I0UWP9"/>
<organism evidence="1 2">
    <name type="scientific">Lysinibacillus fusiformis</name>
    <dbReference type="NCBI Taxonomy" id="28031"/>
    <lineage>
        <taxon>Bacteria</taxon>
        <taxon>Bacillati</taxon>
        <taxon>Bacillota</taxon>
        <taxon>Bacilli</taxon>
        <taxon>Bacillales</taxon>
        <taxon>Bacillaceae</taxon>
        <taxon>Lysinibacillus</taxon>
    </lineage>
</organism>
<dbReference type="Pfam" id="PF06042">
    <property type="entry name" value="NTP_transf_6"/>
    <property type="match status" value="1"/>
</dbReference>
<dbReference type="EMBL" id="PDFK01000006">
    <property type="protein sequence ID" value="PKU50504.1"/>
    <property type="molecule type" value="Genomic_DNA"/>
</dbReference>
<dbReference type="InterPro" id="IPR009267">
    <property type="entry name" value="NTP_transf_6"/>
</dbReference>
<dbReference type="Proteomes" id="UP000234956">
    <property type="component" value="Unassembled WGS sequence"/>
</dbReference>
<gene>
    <name evidence="1" type="ORF">CRI88_17095</name>
</gene>